<protein>
    <recommendedName>
        <fullName evidence="3">DNA-binding protein</fullName>
    </recommendedName>
</protein>
<sequence length="80" mass="9144">MVFSTKKRFIAGVTCPKCSVMDKLRAFSEDGVDFRECVSCGFKDEMRIWSSPKEVQTRVNLSKDEINLQISPVKILDPKE</sequence>
<dbReference type="AlphaFoldDB" id="A0A0R2UIC2"/>
<accession>A0A0R2UIC2</accession>
<evidence type="ECO:0008006" key="3">
    <source>
        <dbReference type="Google" id="ProtNLM"/>
    </source>
</evidence>
<reference evidence="1 2" key="1">
    <citation type="submission" date="2015-10" db="EMBL/GenBank/DDBJ databases">
        <title>Metagenome-Assembled Genomes uncover a global brackish microbiome.</title>
        <authorList>
            <person name="Hugerth L.W."/>
            <person name="Larsson J."/>
            <person name="Alneberg J."/>
            <person name="Lindh M.V."/>
            <person name="Legrand C."/>
            <person name="Pinhassi J."/>
            <person name="Andersson A.F."/>
        </authorList>
    </citation>
    <scope>NUCLEOTIDE SEQUENCE [LARGE SCALE GENOMIC DNA]</scope>
    <source>
        <strain evidence="1">BACL26 MAG-121220-bin70</strain>
    </source>
</reference>
<dbReference type="Proteomes" id="UP000051213">
    <property type="component" value="Unassembled WGS sequence"/>
</dbReference>
<evidence type="ECO:0000313" key="1">
    <source>
        <dbReference type="EMBL" id="KRO97056.1"/>
    </source>
</evidence>
<dbReference type="EMBL" id="LICA01000020">
    <property type="protein sequence ID" value="KRO97056.1"/>
    <property type="molecule type" value="Genomic_DNA"/>
</dbReference>
<dbReference type="Pfam" id="PF09526">
    <property type="entry name" value="DUF2387"/>
    <property type="match status" value="1"/>
</dbReference>
<dbReference type="InterPro" id="IPR012658">
    <property type="entry name" value="YheV"/>
</dbReference>
<name>A0A0R2UIC2_9GAMM</name>
<organism evidence="1 2">
    <name type="scientific">SAR92 bacterium BACL26 MAG-121220-bin70</name>
    <dbReference type="NCBI Taxonomy" id="1655626"/>
    <lineage>
        <taxon>Bacteria</taxon>
        <taxon>Pseudomonadati</taxon>
        <taxon>Pseudomonadota</taxon>
        <taxon>Gammaproteobacteria</taxon>
        <taxon>Cellvibrionales</taxon>
        <taxon>Porticoccaceae</taxon>
        <taxon>SAR92 clade</taxon>
    </lineage>
</organism>
<comment type="caution">
    <text evidence="1">The sequence shown here is derived from an EMBL/GenBank/DDBJ whole genome shotgun (WGS) entry which is preliminary data.</text>
</comment>
<gene>
    <name evidence="1" type="ORF">ABS24_02710</name>
</gene>
<dbReference type="NCBIfam" id="TIGR02443">
    <property type="entry name" value="YheV family putative zinc ribbon protein"/>
    <property type="match status" value="1"/>
</dbReference>
<evidence type="ECO:0000313" key="2">
    <source>
        <dbReference type="Proteomes" id="UP000051213"/>
    </source>
</evidence>
<proteinExistence type="predicted"/>